<dbReference type="GO" id="GO:0045503">
    <property type="term" value="F:dynein light chain binding"/>
    <property type="evidence" value="ECO:0007669"/>
    <property type="project" value="TreeGrafter"/>
</dbReference>
<keyword evidence="9" id="KW-0206">Cytoskeleton</keyword>
<proteinExistence type="inferred from homology"/>
<keyword evidence="4 11" id="KW-0853">WD repeat</keyword>
<keyword evidence="5" id="KW-0493">Microtubule</keyword>
<evidence type="ECO:0000256" key="2">
    <source>
        <dbReference type="ARBA" id="ARBA00011059"/>
    </source>
</evidence>
<evidence type="ECO:0000256" key="6">
    <source>
        <dbReference type="ARBA" id="ARBA00022737"/>
    </source>
</evidence>
<evidence type="ECO:0000256" key="7">
    <source>
        <dbReference type="ARBA" id="ARBA00023017"/>
    </source>
</evidence>
<dbReference type="PANTHER" id="PTHR12442">
    <property type="entry name" value="DYNEIN INTERMEDIATE CHAIN"/>
    <property type="match status" value="1"/>
</dbReference>
<accession>A0A1R2B927</accession>
<feature type="repeat" description="WD" evidence="11">
    <location>
        <begin position="501"/>
        <end position="543"/>
    </location>
</feature>
<feature type="compositionally biased region" description="Basic residues" evidence="12">
    <location>
        <begin position="217"/>
        <end position="228"/>
    </location>
</feature>
<reference evidence="13 14" key="1">
    <citation type="submission" date="2016-11" db="EMBL/GenBank/DDBJ databases">
        <title>The macronuclear genome of Stentor coeruleus: a giant cell with tiny introns.</title>
        <authorList>
            <person name="Slabodnick M."/>
            <person name="Ruby J.G."/>
            <person name="Reiff S.B."/>
            <person name="Swart E.C."/>
            <person name="Gosai S."/>
            <person name="Prabakaran S."/>
            <person name="Witkowska E."/>
            <person name="Larue G.E."/>
            <person name="Fisher S."/>
            <person name="Freeman R.M."/>
            <person name="Gunawardena J."/>
            <person name="Chu W."/>
            <person name="Stover N.A."/>
            <person name="Gregory B.D."/>
            <person name="Nowacki M."/>
            <person name="Derisi J."/>
            <person name="Roy S.W."/>
            <person name="Marshall W.F."/>
            <person name="Sood P."/>
        </authorList>
    </citation>
    <scope>NUCLEOTIDE SEQUENCE [LARGE SCALE GENOMIC DNA]</scope>
    <source>
        <strain evidence="13">WM001</strain>
    </source>
</reference>
<keyword evidence="3" id="KW-0963">Cytoplasm</keyword>
<evidence type="ECO:0000256" key="9">
    <source>
        <dbReference type="ARBA" id="ARBA00023212"/>
    </source>
</evidence>
<dbReference type="PANTHER" id="PTHR12442:SF11">
    <property type="entry name" value="DYNEIN AXONEMAL INTERMEDIATE CHAIN 1"/>
    <property type="match status" value="1"/>
</dbReference>
<dbReference type="GO" id="GO:0005874">
    <property type="term" value="C:microtubule"/>
    <property type="evidence" value="ECO:0007669"/>
    <property type="project" value="UniProtKB-KW"/>
</dbReference>
<evidence type="ECO:0000256" key="12">
    <source>
        <dbReference type="SAM" id="MobiDB-lite"/>
    </source>
</evidence>
<gene>
    <name evidence="13" type="ORF">SteCoe_28057</name>
</gene>
<evidence type="ECO:0000256" key="8">
    <source>
        <dbReference type="ARBA" id="ARBA00023175"/>
    </source>
</evidence>
<evidence type="ECO:0000256" key="3">
    <source>
        <dbReference type="ARBA" id="ARBA00022490"/>
    </source>
</evidence>
<keyword evidence="6" id="KW-0677">Repeat</keyword>
<evidence type="ECO:0000313" key="14">
    <source>
        <dbReference type="Proteomes" id="UP000187209"/>
    </source>
</evidence>
<evidence type="ECO:0000256" key="4">
    <source>
        <dbReference type="ARBA" id="ARBA00022574"/>
    </source>
</evidence>
<evidence type="ECO:0000256" key="5">
    <source>
        <dbReference type="ARBA" id="ARBA00022701"/>
    </source>
</evidence>
<keyword evidence="14" id="KW-1185">Reference proteome</keyword>
<dbReference type="PROSITE" id="PS50082">
    <property type="entry name" value="WD_REPEATS_2"/>
    <property type="match status" value="1"/>
</dbReference>
<evidence type="ECO:0000313" key="13">
    <source>
        <dbReference type="EMBL" id="OMJ73276.1"/>
    </source>
</evidence>
<evidence type="ECO:0000256" key="1">
    <source>
        <dbReference type="ARBA" id="ARBA00004430"/>
    </source>
</evidence>
<dbReference type="AlphaFoldDB" id="A0A1R2B927"/>
<dbReference type="InterPro" id="IPR036322">
    <property type="entry name" value="WD40_repeat_dom_sf"/>
</dbReference>
<evidence type="ECO:0000256" key="10">
    <source>
        <dbReference type="ARBA" id="ARBA00023273"/>
    </source>
</evidence>
<organism evidence="13 14">
    <name type="scientific">Stentor coeruleus</name>
    <dbReference type="NCBI Taxonomy" id="5963"/>
    <lineage>
        <taxon>Eukaryota</taxon>
        <taxon>Sar</taxon>
        <taxon>Alveolata</taxon>
        <taxon>Ciliophora</taxon>
        <taxon>Postciliodesmatophora</taxon>
        <taxon>Heterotrichea</taxon>
        <taxon>Heterotrichida</taxon>
        <taxon>Stentoridae</taxon>
        <taxon>Stentor</taxon>
    </lineage>
</organism>
<dbReference type="EMBL" id="MPUH01000833">
    <property type="protein sequence ID" value="OMJ73276.1"/>
    <property type="molecule type" value="Genomic_DNA"/>
</dbReference>
<dbReference type="GO" id="GO:0003341">
    <property type="term" value="P:cilium movement"/>
    <property type="evidence" value="ECO:0007669"/>
    <property type="project" value="TreeGrafter"/>
</dbReference>
<feature type="region of interest" description="Disordered" evidence="12">
    <location>
        <begin position="210"/>
        <end position="232"/>
    </location>
</feature>
<dbReference type="InterPro" id="IPR015943">
    <property type="entry name" value="WD40/YVTN_repeat-like_dom_sf"/>
</dbReference>
<comment type="similarity">
    <text evidence="2">Belongs to the dynein intermediate chain family.</text>
</comment>
<keyword evidence="8" id="KW-0505">Motor protein</keyword>
<dbReference type="Pfam" id="PF00400">
    <property type="entry name" value="WD40"/>
    <property type="match status" value="2"/>
</dbReference>
<comment type="subcellular location">
    <subcellularLocation>
        <location evidence="1">Cytoplasm</location>
        <location evidence="1">Cytoskeleton</location>
        <location evidence="1">Cilium axoneme</location>
    </subcellularLocation>
</comment>
<dbReference type="SUPFAM" id="SSF50978">
    <property type="entry name" value="WD40 repeat-like"/>
    <property type="match status" value="1"/>
</dbReference>
<dbReference type="Proteomes" id="UP000187209">
    <property type="component" value="Unassembled WGS sequence"/>
</dbReference>
<dbReference type="Gene3D" id="2.130.10.10">
    <property type="entry name" value="YVTN repeat-like/Quinoprotein amine dehydrogenase"/>
    <property type="match status" value="2"/>
</dbReference>
<evidence type="ECO:0000256" key="11">
    <source>
        <dbReference type="PROSITE-ProRule" id="PRU00221"/>
    </source>
</evidence>
<dbReference type="InterPro" id="IPR050687">
    <property type="entry name" value="Dynein_IC"/>
</dbReference>
<keyword evidence="10" id="KW-0966">Cell projection</keyword>
<dbReference type="GO" id="GO:0036157">
    <property type="term" value="C:outer dynein arm"/>
    <property type="evidence" value="ECO:0007669"/>
    <property type="project" value="TreeGrafter"/>
</dbReference>
<sequence length="662" mass="76134">MRRGKAKATKRATIARTRMYEDSKNEDLKMQDDDLMNEAMSGLQKQDDYPRPTEKELEDEIERVLNVNNPQNPQNNTYYSHKDRLFKKDDQVDNMIIHFSLDGSILFKESNEAHEQEEYIEFKRIEADHALANSSKSDELPTKLDYNTQLKTLRNQFNYAERTSQTMSHPIREAGISTEPPPTCGFAGTVTQWEIYDNYMADILAKRAQEKEERRAKDQKKPKKKPGKKNAGGWEDVLYSNELAYALKIMERMVNHNDLQQYYITFKDVDMYSDQIRGNDGSLNELWNFASEKSKKKEVTAMSWNPKYHDLFAVGYGSYSFLKPMAGLICCYSLKNTRYPEYFFTTQSGVMCLDWHPQHPALLAVGLYDGTVLVFDVRAKHKKSIYQSTVRTNKHTDPVWQVKWQDEDPLKNLSFFSISSDGRVTNWVLMKNKLEPEEVIKLKLVTGQKDGEEDETALSGLAGGTCFDFNPFHPHLFLVGTEEGKIHKCNKSYSGQYLETYVGHFLAVYTVRWNKYNPKIFISCSADWTVKLWDHTTKTPLNTFDLSVSVGDVAWAPYSSTIFSAVTADSKCYIYDISTEKSAQICDKKIPHGKLNHICFNPSLPIVIIGTDKGSVRSYKLSPNLRKTEKLTEDEIAAGETVFKKEVKKLENIINSIDRTVY</sequence>
<dbReference type="InterPro" id="IPR001680">
    <property type="entry name" value="WD40_rpt"/>
</dbReference>
<keyword evidence="7" id="KW-0243">Dynein</keyword>
<dbReference type="OrthoDB" id="24670at2759"/>
<name>A0A1R2B927_9CILI</name>
<dbReference type="SMART" id="SM00320">
    <property type="entry name" value="WD40"/>
    <property type="match status" value="6"/>
</dbReference>
<dbReference type="GO" id="GO:0045504">
    <property type="term" value="F:dynein heavy chain binding"/>
    <property type="evidence" value="ECO:0007669"/>
    <property type="project" value="TreeGrafter"/>
</dbReference>
<comment type="caution">
    <text evidence="13">The sequence shown here is derived from an EMBL/GenBank/DDBJ whole genome shotgun (WGS) entry which is preliminary data.</text>
</comment>
<protein>
    <submittedName>
        <fullName evidence="13">Uncharacterized protein</fullName>
    </submittedName>
</protein>
<dbReference type="GO" id="GO:0036158">
    <property type="term" value="P:outer dynein arm assembly"/>
    <property type="evidence" value="ECO:0007669"/>
    <property type="project" value="TreeGrafter"/>
</dbReference>